<keyword evidence="1" id="KW-0472">Membrane</keyword>
<dbReference type="AlphaFoldDB" id="A0A2Z4LNF2"/>
<proteinExistence type="predicted"/>
<name>A0A2Z4LNF2_9FLAO</name>
<feature type="transmembrane region" description="Helical" evidence="1">
    <location>
        <begin position="12"/>
        <end position="37"/>
    </location>
</feature>
<dbReference type="RefSeq" id="WP_112376865.1">
    <property type="nucleotide sequence ID" value="NZ_CP030104.1"/>
</dbReference>
<evidence type="ECO:0000313" key="2">
    <source>
        <dbReference type="EMBL" id="AWX43273.1"/>
    </source>
</evidence>
<accession>A0A2Z4LNF2</accession>
<keyword evidence="1" id="KW-0812">Transmembrane</keyword>
<dbReference type="EMBL" id="CP030104">
    <property type="protein sequence ID" value="AWX43273.1"/>
    <property type="molecule type" value="Genomic_DNA"/>
</dbReference>
<dbReference type="OrthoDB" id="1190115at2"/>
<evidence type="ECO:0000313" key="3">
    <source>
        <dbReference type="Proteomes" id="UP000248536"/>
    </source>
</evidence>
<gene>
    <name evidence="2" type="ORF">HME9304_00260</name>
</gene>
<reference evidence="2 3" key="1">
    <citation type="submission" date="2018-06" db="EMBL/GenBank/DDBJ databases">
        <title>Spongiibacterium sp. HME9304 Genome sequencing and assembly.</title>
        <authorList>
            <person name="Kang H."/>
            <person name="Kim H."/>
            <person name="Joh K."/>
        </authorList>
    </citation>
    <scope>NUCLEOTIDE SEQUENCE [LARGE SCALE GENOMIC DNA]</scope>
    <source>
        <strain evidence="2 3">HME9304</strain>
    </source>
</reference>
<evidence type="ECO:0000256" key="1">
    <source>
        <dbReference type="SAM" id="Phobius"/>
    </source>
</evidence>
<keyword evidence="1" id="KW-1133">Transmembrane helix</keyword>
<organism evidence="2 3">
    <name type="scientific">Flagellimonas maritima</name>
    <dbReference type="NCBI Taxonomy" id="1383885"/>
    <lineage>
        <taxon>Bacteria</taxon>
        <taxon>Pseudomonadati</taxon>
        <taxon>Bacteroidota</taxon>
        <taxon>Flavobacteriia</taxon>
        <taxon>Flavobacteriales</taxon>
        <taxon>Flavobacteriaceae</taxon>
        <taxon>Flagellimonas</taxon>
    </lineage>
</organism>
<protein>
    <recommendedName>
        <fullName evidence="4">Type II secretion system protein</fullName>
    </recommendedName>
</protein>
<sequence>MAVLRKVKSSTLMETMVGTVLIVVIFMLSSLVMNSLFSSQVKGNLQSIHTYLDRLEYQIINQKVTLPYFEEWETWNVTVDENHQEGTVTIQITEKENKGTRTIKRKINSDKNL</sequence>
<dbReference type="Proteomes" id="UP000248536">
    <property type="component" value="Chromosome"/>
</dbReference>
<evidence type="ECO:0008006" key="4">
    <source>
        <dbReference type="Google" id="ProtNLM"/>
    </source>
</evidence>
<keyword evidence="3" id="KW-1185">Reference proteome</keyword>
<dbReference type="KEGG" id="spon:HME9304_00260"/>